<feature type="region of interest" description="Disordered" evidence="2">
    <location>
        <begin position="789"/>
        <end position="815"/>
    </location>
</feature>
<organism evidence="5 6">
    <name type="scientific">Paspalum notatum var. saurae</name>
    <dbReference type="NCBI Taxonomy" id="547442"/>
    <lineage>
        <taxon>Eukaryota</taxon>
        <taxon>Viridiplantae</taxon>
        <taxon>Streptophyta</taxon>
        <taxon>Embryophyta</taxon>
        <taxon>Tracheophyta</taxon>
        <taxon>Spermatophyta</taxon>
        <taxon>Magnoliopsida</taxon>
        <taxon>Liliopsida</taxon>
        <taxon>Poales</taxon>
        <taxon>Poaceae</taxon>
        <taxon>PACMAD clade</taxon>
        <taxon>Panicoideae</taxon>
        <taxon>Andropogonodae</taxon>
        <taxon>Paspaleae</taxon>
        <taxon>Paspalinae</taxon>
        <taxon>Paspalum</taxon>
    </lineage>
</organism>
<dbReference type="Pfam" id="PF22936">
    <property type="entry name" value="Pol_BBD"/>
    <property type="match status" value="1"/>
</dbReference>
<feature type="signal peptide" evidence="3">
    <location>
        <begin position="1"/>
        <end position="25"/>
    </location>
</feature>
<dbReference type="Pfam" id="PF14223">
    <property type="entry name" value="Retrotran_gag_2"/>
    <property type="match status" value="1"/>
</dbReference>
<evidence type="ECO:0000256" key="2">
    <source>
        <dbReference type="SAM" id="MobiDB-lite"/>
    </source>
</evidence>
<gene>
    <name evidence="5" type="ORF">U9M48_000866</name>
</gene>
<keyword evidence="3" id="KW-0732">Signal</keyword>
<evidence type="ECO:0000313" key="5">
    <source>
        <dbReference type="EMBL" id="WVZ49517.1"/>
    </source>
</evidence>
<dbReference type="Pfam" id="PF03140">
    <property type="entry name" value="DUF247"/>
    <property type="match status" value="2"/>
</dbReference>
<feature type="region of interest" description="Disordered" evidence="2">
    <location>
        <begin position="830"/>
        <end position="858"/>
    </location>
</feature>
<dbReference type="PANTHER" id="PTHR31549">
    <property type="entry name" value="PROTEIN, PUTATIVE (DUF247)-RELATED-RELATED"/>
    <property type="match status" value="1"/>
</dbReference>
<proteinExistence type="predicted"/>
<reference evidence="5 6" key="1">
    <citation type="submission" date="2024-02" db="EMBL/GenBank/DDBJ databases">
        <title>High-quality chromosome-scale genome assembly of Pensacola bahiagrass (Paspalum notatum Flugge var. saurae).</title>
        <authorList>
            <person name="Vega J.M."/>
            <person name="Podio M."/>
            <person name="Orjuela J."/>
            <person name="Siena L.A."/>
            <person name="Pessino S.C."/>
            <person name="Combes M.C."/>
            <person name="Mariac C."/>
            <person name="Albertini E."/>
            <person name="Pupilli F."/>
            <person name="Ortiz J.P.A."/>
            <person name="Leblanc O."/>
        </authorList>
    </citation>
    <scope>NUCLEOTIDE SEQUENCE [LARGE SCALE GENOMIC DNA]</scope>
    <source>
        <strain evidence="5">R1</strain>
        <tissue evidence="5">Leaf</tissue>
    </source>
</reference>
<accession>A0AAQ3SG94</accession>
<dbReference type="GO" id="GO:0008270">
    <property type="term" value="F:zinc ion binding"/>
    <property type="evidence" value="ECO:0007669"/>
    <property type="project" value="UniProtKB-KW"/>
</dbReference>
<name>A0AAQ3SG94_PASNO</name>
<feature type="domain" description="CCHC-type" evidence="4">
    <location>
        <begin position="205"/>
        <end position="219"/>
    </location>
</feature>
<keyword evidence="1" id="KW-0479">Metal-binding</keyword>
<dbReference type="Proteomes" id="UP001341281">
    <property type="component" value="Chromosome 01"/>
</dbReference>
<dbReference type="InterPro" id="IPR004158">
    <property type="entry name" value="DUF247_pln"/>
</dbReference>
<dbReference type="AlphaFoldDB" id="A0AAQ3SG94"/>
<dbReference type="PROSITE" id="PS50158">
    <property type="entry name" value="ZF_CCHC"/>
    <property type="match status" value="1"/>
</dbReference>
<protein>
    <recommendedName>
        <fullName evidence="4">CCHC-type domain-containing protein</fullName>
    </recommendedName>
</protein>
<dbReference type="PANTHER" id="PTHR31549:SF265">
    <property type="match status" value="1"/>
</dbReference>
<keyword evidence="6" id="KW-1185">Reference proteome</keyword>
<dbReference type="InterPro" id="IPR001878">
    <property type="entry name" value="Znf_CCHC"/>
</dbReference>
<evidence type="ECO:0000256" key="1">
    <source>
        <dbReference type="PROSITE-ProRule" id="PRU00047"/>
    </source>
</evidence>
<dbReference type="GO" id="GO:0003676">
    <property type="term" value="F:nucleic acid binding"/>
    <property type="evidence" value="ECO:0007669"/>
    <property type="project" value="InterPro"/>
</dbReference>
<evidence type="ECO:0000259" key="4">
    <source>
        <dbReference type="PROSITE" id="PS50158"/>
    </source>
</evidence>
<keyword evidence="1" id="KW-0863">Zinc-finger</keyword>
<dbReference type="SUPFAM" id="SSF57756">
    <property type="entry name" value="Retrovirus zinc finger-like domains"/>
    <property type="match status" value="1"/>
</dbReference>
<keyword evidence="1" id="KW-0862">Zinc</keyword>
<dbReference type="InterPro" id="IPR036875">
    <property type="entry name" value="Znf_CCHC_sf"/>
</dbReference>
<sequence>MSGGRRSAWCLVSWTLTAPVAGGDAVVTAEATKQYEMEKQRWERSNRFSLMIMQNSISIGIRGAIPYSKDDMPFNAKQYLASVEEQFKSSSKAQASALIMRMANAKYNGDGSVREHIMMMVDIAAKLKVMEMEISDGYLVHFIMTSLPPQYNAFKINYNSLKEKWTISELISMCVQKEERVRADRKDHANLVNHGKRAGSSKGPKCRFCKKHGHIQKDCEGFKNWLSKKGNYDVISFVDEYLYADYSPNSWCIDSGATVHITNSSQGFLTVQRLGKGERRIRVANGHEVDAEAVGTLPLILNSNSVLRLNNVLSVPRVGWGVIVVGWLLSPIISLLLNRLFSHPVYNMSRKLRDLEIHTVPSLKLTLRDVEEQKMLRGAATSWNKGSESDQATIDRLGKDLRSALYDADDILDLVDYHRKESKVIGGGMTSAGAGAGRPHGGGGTSGITGVLLLQCVCRWYRQLLAPPQFRGGADTRRRPAVLLPISDDAASSSSVSRVRRPLGWSRHLVVDMTNGFRSLCVAVILAARLCRDWSYEAVGVKTNLQLDGWSMELAAPWGPCQLHQLANWTTVVEEPQAAEAIWAPAGFPWVQYAPIDMFGTCSCFQQAYHVEESSGGRQHLVEQHYYYSPASQQHMHDDGQNRSEAVLKEENSGNNQLVVADGGGDPQIFNNGDRETTTTKIISMDSRASGVFQQAVHEYKVDVDLIEEKMHRYPACLGGVDKCYKVPRIVSIGPYHHHRAHLKQAEKVKHAAAIDLVTRSGRLLEDMYGEVASAADDARRLYDKDVMAASSDDDDDEEEEEHRSSSSDDYSCYQPPHLLSLLRYCTVGGGRRRRSHNRDKEQETRNAQTQKPNNRSVSISAMELAESGITLTPNKNNTTELSHMGLHQDGTLFAELYLAPLSLDHNRASYLVNMAALELCTVRSFSNAPDEEASAVSSYILVLAMLVNREKDVHELRARGLLLGGGGLTNQQALSFFTSLQGLRRGRCYLRIM</sequence>
<evidence type="ECO:0000313" key="6">
    <source>
        <dbReference type="Proteomes" id="UP001341281"/>
    </source>
</evidence>
<feature type="chain" id="PRO_5042820579" description="CCHC-type domain-containing protein" evidence="3">
    <location>
        <begin position="26"/>
        <end position="994"/>
    </location>
</feature>
<evidence type="ECO:0000256" key="3">
    <source>
        <dbReference type="SAM" id="SignalP"/>
    </source>
</evidence>
<dbReference type="InterPro" id="IPR054722">
    <property type="entry name" value="PolX-like_BBD"/>
</dbReference>
<feature type="compositionally biased region" description="Polar residues" evidence="2">
    <location>
        <begin position="846"/>
        <end position="858"/>
    </location>
</feature>
<dbReference type="EMBL" id="CP144745">
    <property type="protein sequence ID" value="WVZ49517.1"/>
    <property type="molecule type" value="Genomic_DNA"/>
</dbReference>
<feature type="compositionally biased region" description="Acidic residues" evidence="2">
    <location>
        <begin position="792"/>
        <end position="801"/>
    </location>
</feature>